<name>A0A6N7QR94_9GAMM</name>
<dbReference type="RefSeq" id="WP_153718683.1">
    <property type="nucleotide sequence ID" value="NZ_WJPP01000001.1"/>
</dbReference>
<reference evidence="1 2" key="1">
    <citation type="submission" date="2019-11" db="EMBL/GenBank/DDBJ databases">
        <authorList>
            <person name="Zhang X.Y."/>
        </authorList>
    </citation>
    <scope>NUCLEOTIDE SEQUENCE [LARGE SCALE GENOMIC DNA]</scope>
    <source>
        <strain evidence="1 2">C176</strain>
    </source>
</reference>
<comment type="caution">
    <text evidence="1">The sequence shown here is derived from an EMBL/GenBank/DDBJ whole genome shotgun (WGS) entry which is preliminary data.</text>
</comment>
<dbReference type="Proteomes" id="UP000433788">
    <property type="component" value="Unassembled WGS sequence"/>
</dbReference>
<dbReference type="AlphaFoldDB" id="A0A6N7QR94"/>
<protein>
    <submittedName>
        <fullName evidence="1">Uncharacterized protein</fullName>
    </submittedName>
</protein>
<dbReference type="EMBL" id="WJPP01000001">
    <property type="protein sequence ID" value="MRH77648.1"/>
    <property type="molecule type" value="Genomic_DNA"/>
</dbReference>
<keyword evidence="2" id="KW-1185">Reference proteome</keyword>
<evidence type="ECO:0000313" key="1">
    <source>
        <dbReference type="EMBL" id="MRH77648.1"/>
    </source>
</evidence>
<organism evidence="1 2">
    <name type="scientific">Spiribacter salilacus</name>
    <dbReference type="NCBI Taxonomy" id="2664894"/>
    <lineage>
        <taxon>Bacteria</taxon>
        <taxon>Pseudomonadati</taxon>
        <taxon>Pseudomonadota</taxon>
        <taxon>Gammaproteobacteria</taxon>
        <taxon>Chromatiales</taxon>
        <taxon>Ectothiorhodospiraceae</taxon>
        <taxon>Spiribacter</taxon>
    </lineage>
</organism>
<gene>
    <name evidence="1" type="ORF">GH984_02905</name>
</gene>
<accession>A0A6N7QR94</accession>
<proteinExistence type="predicted"/>
<evidence type="ECO:0000313" key="2">
    <source>
        <dbReference type="Proteomes" id="UP000433788"/>
    </source>
</evidence>
<sequence length="189" mass="20998">MWQPTPIEAFVKTRMAELGLSRGELGQRLGHNTNKALRRLDQLMHEGISGHPDFTAHLATALEVPSDALRQTINAQNQAKAKAAKAAYRAAFKPHAIWQTEHSRPTSISMAAWINAPAHLHLSFPTDLAESDYIRFCQDNAPDVIPFFGRITGFTINYQPDHAVVYALDGQILETLDRAPRLPIAGLRL</sequence>